<evidence type="ECO:0000313" key="4">
    <source>
        <dbReference type="Proteomes" id="UP001595851"/>
    </source>
</evidence>
<dbReference type="PANTHER" id="PTHR43569:SF1">
    <property type="entry name" value="BLL3371 PROTEIN"/>
    <property type="match status" value="1"/>
</dbReference>
<comment type="caution">
    <text evidence="3">The sequence shown here is derived from an EMBL/GenBank/DDBJ whole genome shotgun (WGS) entry which is preliminary data.</text>
</comment>
<proteinExistence type="inferred from homology"/>
<dbReference type="RefSeq" id="WP_379527062.1">
    <property type="nucleotide sequence ID" value="NZ_JBHSBI010000003.1"/>
</dbReference>
<feature type="domain" description="Amidohydrolase-related" evidence="2">
    <location>
        <begin position="3"/>
        <end position="293"/>
    </location>
</feature>
<evidence type="ECO:0000313" key="3">
    <source>
        <dbReference type="EMBL" id="MFC4006915.1"/>
    </source>
</evidence>
<dbReference type="InterPro" id="IPR032466">
    <property type="entry name" value="Metal_Hydrolase"/>
</dbReference>
<dbReference type="InterPro" id="IPR052350">
    <property type="entry name" value="Metallo-dep_Lactonases"/>
</dbReference>
<dbReference type="Pfam" id="PF04909">
    <property type="entry name" value="Amidohydro_2"/>
    <property type="match status" value="1"/>
</dbReference>
<dbReference type="PANTHER" id="PTHR43569">
    <property type="entry name" value="AMIDOHYDROLASE"/>
    <property type="match status" value="1"/>
</dbReference>
<dbReference type="EMBL" id="JBHSBI010000003">
    <property type="protein sequence ID" value="MFC4006915.1"/>
    <property type="molecule type" value="Genomic_DNA"/>
</dbReference>
<protein>
    <submittedName>
        <fullName evidence="3">Amidohydrolase family protein</fullName>
    </submittedName>
</protein>
<evidence type="ECO:0000259" key="2">
    <source>
        <dbReference type="Pfam" id="PF04909"/>
    </source>
</evidence>
<organism evidence="3 4">
    <name type="scientific">Nonomuraea purpurea</name>
    <dbReference type="NCBI Taxonomy" id="1849276"/>
    <lineage>
        <taxon>Bacteria</taxon>
        <taxon>Bacillati</taxon>
        <taxon>Actinomycetota</taxon>
        <taxon>Actinomycetes</taxon>
        <taxon>Streptosporangiales</taxon>
        <taxon>Streptosporangiaceae</taxon>
        <taxon>Nonomuraea</taxon>
    </lineage>
</organism>
<keyword evidence="4" id="KW-1185">Reference proteome</keyword>
<evidence type="ECO:0000256" key="1">
    <source>
        <dbReference type="ARBA" id="ARBA00038310"/>
    </source>
</evidence>
<dbReference type="Proteomes" id="UP001595851">
    <property type="component" value="Unassembled WGS sequence"/>
</dbReference>
<comment type="similarity">
    <text evidence="1">Belongs to the metallo-dependent hydrolases superfamily.</text>
</comment>
<sequence length="293" mass="32856">MIVDSHHHIWRAADLPWLQGEMVPRIFGPYEPIRRDYPAAEYVAEATACGITSAVYVQANWPLDRCVEEVRWLREVHAETGWPTAVVGCADLFDEGAAEVMRRQAALTPLMRGTRLQLHWHERPEFRFAEAPDRMKDPVFLRNIAALADLGWLFELQVFPAQMADAAALVDGFPDVTFVLVHAGMPVDAGPAGIEEWHSGLSLLAERPNVVVKLTGQGTFVHRVDRPLIERVTAACLELFGSRRCMWGSNFPIEKLWTDLPTLLSTWQDVLSGRSAEQAADVFAATATRVYRL</sequence>
<dbReference type="SUPFAM" id="SSF51556">
    <property type="entry name" value="Metallo-dependent hydrolases"/>
    <property type="match status" value="1"/>
</dbReference>
<gene>
    <name evidence="3" type="ORF">ACFOY2_06770</name>
</gene>
<accession>A0ABV8G1M8</accession>
<name>A0ABV8G1M8_9ACTN</name>
<dbReference type="InterPro" id="IPR006680">
    <property type="entry name" value="Amidohydro-rel"/>
</dbReference>
<reference evidence="4" key="1">
    <citation type="journal article" date="2019" name="Int. J. Syst. Evol. Microbiol.">
        <title>The Global Catalogue of Microorganisms (GCM) 10K type strain sequencing project: providing services to taxonomists for standard genome sequencing and annotation.</title>
        <authorList>
            <consortium name="The Broad Institute Genomics Platform"/>
            <consortium name="The Broad Institute Genome Sequencing Center for Infectious Disease"/>
            <person name="Wu L."/>
            <person name="Ma J."/>
        </authorList>
    </citation>
    <scope>NUCLEOTIDE SEQUENCE [LARGE SCALE GENOMIC DNA]</scope>
    <source>
        <strain evidence="4">TBRC 1276</strain>
    </source>
</reference>
<dbReference type="Gene3D" id="3.20.20.140">
    <property type="entry name" value="Metal-dependent hydrolases"/>
    <property type="match status" value="1"/>
</dbReference>